<evidence type="ECO:0000259" key="1">
    <source>
        <dbReference type="Pfam" id="PF13240"/>
    </source>
</evidence>
<feature type="domain" description="Zinc-ribbon" evidence="1">
    <location>
        <begin position="194"/>
        <end position="215"/>
    </location>
</feature>
<dbReference type="InterPro" id="IPR026870">
    <property type="entry name" value="Zinc_ribbon_dom"/>
</dbReference>
<organism evidence="2">
    <name type="scientific">marine sediment metagenome</name>
    <dbReference type="NCBI Taxonomy" id="412755"/>
    <lineage>
        <taxon>unclassified sequences</taxon>
        <taxon>metagenomes</taxon>
        <taxon>ecological metagenomes</taxon>
    </lineage>
</organism>
<protein>
    <recommendedName>
        <fullName evidence="1">Zinc-ribbon domain-containing protein</fullName>
    </recommendedName>
</protein>
<proteinExistence type="predicted"/>
<name>A0A0F9F4E0_9ZZZZ</name>
<gene>
    <name evidence="2" type="ORF">LCGC14_2076020</name>
</gene>
<reference evidence="2" key="1">
    <citation type="journal article" date="2015" name="Nature">
        <title>Complex archaea that bridge the gap between prokaryotes and eukaryotes.</title>
        <authorList>
            <person name="Spang A."/>
            <person name="Saw J.H."/>
            <person name="Jorgensen S.L."/>
            <person name="Zaremba-Niedzwiedzka K."/>
            <person name="Martijn J."/>
            <person name="Lind A.E."/>
            <person name="van Eijk R."/>
            <person name="Schleper C."/>
            <person name="Guy L."/>
            <person name="Ettema T.J."/>
        </authorList>
    </citation>
    <scope>NUCLEOTIDE SEQUENCE</scope>
</reference>
<dbReference type="AlphaFoldDB" id="A0A0F9F4E0"/>
<comment type="caution">
    <text evidence="2">The sequence shown here is derived from an EMBL/GenBank/DDBJ whole genome shotgun (WGS) entry which is preliminary data.</text>
</comment>
<sequence length="216" mass="25085">MVDIQVLTKILNQTYQVNPNDIINGEISIECFFEKQKEEQEKIIKKIKTIEIKCINTYQESTYSKLLGKNTWKTRKKILKKSIVAKNKEIKLNEVKIFTFQFRLPTTWSPKAGQSYYRDWHIALSILARVGKLYENYIVLPVKDSQRPASYTIEKPFIAPTPTQQVIIQNIQTSQVGKNTKNESDTQNEPDLKFCSYCGKQIKQDVLYCPHCGAQQ</sequence>
<accession>A0A0F9F4E0</accession>
<dbReference type="Pfam" id="PF13240">
    <property type="entry name" value="Zn_Ribbon_1"/>
    <property type="match status" value="1"/>
</dbReference>
<evidence type="ECO:0000313" key="2">
    <source>
        <dbReference type="EMBL" id="KKL73326.1"/>
    </source>
</evidence>
<dbReference type="EMBL" id="LAZR01024993">
    <property type="protein sequence ID" value="KKL73326.1"/>
    <property type="molecule type" value="Genomic_DNA"/>
</dbReference>